<comment type="caution">
    <text evidence="2">The sequence shown here is derived from an EMBL/GenBank/DDBJ whole genome shotgun (WGS) entry which is preliminary data.</text>
</comment>
<protein>
    <submittedName>
        <fullName evidence="2">Uncharacterized protein</fullName>
    </submittedName>
</protein>
<feature type="transmembrane region" description="Helical" evidence="1">
    <location>
        <begin position="20"/>
        <end position="41"/>
    </location>
</feature>
<gene>
    <name evidence="2" type="ORF">B296_00018159</name>
</gene>
<proteinExistence type="predicted"/>
<dbReference type="EMBL" id="AMZH03004324">
    <property type="protein sequence ID" value="RRT69487.1"/>
    <property type="molecule type" value="Genomic_DNA"/>
</dbReference>
<dbReference type="PANTHER" id="PTHR33645:SF11">
    <property type="entry name" value="AMINOPEPTIDASE (DUF3754)"/>
    <property type="match status" value="1"/>
</dbReference>
<keyword evidence="1" id="KW-0812">Transmembrane</keyword>
<reference evidence="2 3" key="1">
    <citation type="journal article" date="2014" name="Agronomy (Basel)">
        <title>A Draft Genome Sequence for Ensete ventricosum, the Drought-Tolerant Tree Against Hunger.</title>
        <authorList>
            <person name="Harrison J."/>
            <person name="Moore K.A."/>
            <person name="Paszkiewicz K."/>
            <person name="Jones T."/>
            <person name="Grant M."/>
            <person name="Ambacheew D."/>
            <person name="Muzemil S."/>
            <person name="Studholme D.J."/>
        </authorList>
    </citation>
    <scope>NUCLEOTIDE SEQUENCE [LARGE SCALE GENOMIC DNA]</scope>
</reference>
<evidence type="ECO:0000256" key="1">
    <source>
        <dbReference type="SAM" id="Phobius"/>
    </source>
</evidence>
<keyword evidence="1" id="KW-0472">Membrane</keyword>
<dbReference type="Proteomes" id="UP000287651">
    <property type="component" value="Unassembled WGS sequence"/>
</dbReference>
<evidence type="ECO:0000313" key="3">
    <source>
        <dbReference type="Proteomes" id="UP000287651"/>
    </source>
</evidence>
<organism evidence="2 3">
    <name type="scientific">Ensete ventricosum</name>
    <name type="common">Abyssinian banana</name>
    <name type="synonym">Musa ensete</name>
    <dbReference type="NCBI Taxonomy" id="4639"/>
    <lineage>
        <taxon>Eukaryota</taxon>
        <taxon>Viridiplantae</taxon>
        <taxon>Streptophyta</taxon>
        <taxon>Embryophyta</taxon>
        <taxon>Tracheophyta</taxon>
        <taxon>Spermatophyta</taxon>
        <taxon>Magnoliopsida</taxon>
        <taxon>Liliopsida</taxon>
        <taxon>Zingiberales</taxon>
        <taxon>Musaceae</taxon>
        <taxon>Ensete</taxon>
    </lineage>
</organism>
<accession>A0A426ZZQ8</accession>
<name>A0A426ZZQ8_ENSVE</name>
<sequence>MTYPTKHLPGQPSFPLSLLVGSFLLVLAVASIESSVLLFLFRFEFLEREMSVVAGKGQGKGKEVIRLERESVIPVLKPKLIMKLTNLIGEPALVSWVFDGFAFHSVMEKSNFKLVTDEEIEVAQSGQYLLNLPIKVDESKLDNKLLPRYFKKHPREDLPGFSDKVLSVPPTVLCFFIPLCKMLFI</sequence>
<dbReference type="PANTHER" id="PTHR33645">
    <property type="entry name" value="AMINOPEPTIDASE (DUF3754)"/>
    <property type="match status" value="1"/>
</dbReference>
<keyword evidence="1" id="KW-1133">Transmembrane helix</keyword>
<dbReference type="AlphaFoldDB" id="A0A426ZZQ8"/>
<evidence type="ECO:0000313" key="2">
    <source>
        <dbReference type="EMBL" id="RRT69487.1"/>
    </source>
</evidence>